<organism evidence="1 2">
    <name type="scientific">Nephila pilipes</name>
    <name type="common">Giant wood spider</name>
    <name type="synonym">Nephila maculata</name>
    <dbReference type="NCBI Taxonomy" id="299642"/>
    <lineage>
        <taxon>Eukaryota</taxon>
        <taxon>Metazoa</taxon>
        <taxon>Ecdysozoa</taxon>
        <taxon>Arthropoda</taxon>
        <taxon>Chelicerata</taxon>
        <taxon>Arachnida</taxon>
        <taxon>Araneae</taxon>
        <taxon>Araneomorphae</taxon>
        <taxon>Entelegynae</taxon>
        <taxon>Araneoidea</taxon>
        <taxon>Nephilidae</taxon>
        <taxon>Nephila</taxon>
    </lineage>
</organism>
<name>A0A8X6PZU3_NEPPI</name>
<comment type="caution">
    <text evidence="1">The sequence shown here is derived from an EMBL/GenBank/DDBJ whole genome shotgun (WGS) entry which is preliminary data.</text>
</comment>
<proteinExistence type="predicted"/>
<keyword evidence="2" id="KW-1185">Reference proteome</keyword>
<sequence>MYLYGIACRKHSDWRVRKLRSGDGRMCLPPLQASPAMRKGEGLSAKWSLSPHRFYIQLPTESHCSTCVYVTRCVVDKEASDAVLTEN</sequence>
<reference evidence="1" key="1">
    <citation type="submission" date="2020-08" db="EMBL/GenBank/DDBJ databases">
        <title>Multicomponent nature underlies the extraordinary mechanical properties of spider dragline silk.</title>
        <authorList>
            <person name="Kono N."/>
            <person name="Nakamura H."/>
            <person name="Mori M."/>
            <person name="Yoshida Y."/>
            <person name="Ohtoshi R."/>
            <person name="Malay A.D."/>
            <person name="Moran D.A.P."/>
            <person name="Tomita M."/>
            <person name="Numata K."/>
            <person name="Arakawa K."/>
        </authorList>
    </citation>
    <scope>NUCLEOTIDE SEQUENCE</scope>
</reference>
<dbReference type="Proteomes" id="UP000887013">
    <property type="component" value="Unassembled WGS sequence"/>
</dbReference>
<protein>
    <submittedName>
        <fullName evidence="1">Uncharacterized protein</fullName>
    </submittedName>
</protein>
<dbReference type="EMBL" id="BMAW01074805">
    <property type="protein sequence ID" value="GFT93744.1"/>
    <property type="molecule type" value="Genomic_DNA"/>
</dbReference>
<gene>
    <name evidence="1" type="ORF">NPIL_363081</name>
</gene>
<dbReference type="AlphaFoldDB" id="A0A8X6PZU3"/>
<evidence type="ECO:0000313" key="1">
    <source>
        <dbReference type="EMBL" id="GFT93744.1"/>
    </source>
</evidence>
<evidence type="ECO:0000313" key="2">
    <source>
        <dbReference type="Proteomes" id="UP000887013"/>
    </source>
</evidence>
<accession>A0A8X6PZU3</accession>